<dbReference type="RefSeq" id="WP_166511598.1">
    <property type="nucleotide sequence ID" value="NZ_VNHM01000007.1"/>
</dbReference>
<dbReference type="Proteomes" id="UP000323166">
    <property type="component" value="Unassembled WGS sequence"/>
</dbReference>
<accession>A0A5S4ZSJ5</accession>
<evidence type="ECO:0000256" key="1">
    <source>
        <dbReference type="SAM" id="Phobius"/>
    </source>
</evidence>
<evidence type="ECO:0000313" key="2">
    <source>
        <dbReference type="EMBL" id="TYO95628.1"/>
    </source>
</evidence>
<dbReference type="AlphaFoldDB" id="A0A5S4ZSJ5"/>
<feature type="transmembrane region" description="Helical" evidence="1">
    <location>
        <begin position="21"/>
        <end position="51"/>
    </location>
</feature>
<keyword evidence="1" id="KW-1133">Transmembrane helix</keyword>
<keyword evidence="1" id="KW-0472">Membrane</keyword>
<keyword evidence="1" id="KW-0812">Transmembrane</keyword>
<sequence length="73" mass="8387">MDYLEYILEWIIMHRGKIIGVLIGLLLSLSVIFWGVLKTLFIVVCVVLGYLGGKQLDDQVDIKDRLLRLLGER</sequence>
<keyword evidence="3" id="KW-1185">Reference proteome</keyword>
<dbReference type="InterPro" id="IPR018730">
    <property type="entry name" value="DUF2273"/>
</dbReference>
<dbReference type="Pfam" id="PF10031">
    <property type="entry name" value="DUF2273"/>
    <property type="match status" value="1"/>
</dbReference>
<name>A0A5S4ZSJ5_9FIRM</name>
<gene>
    <name evidence="2" type="ORF">LX24_01591</name>
</gene>
<protein>
    <submittedName>
        <fullName evidence="2">Small integral membrane protein DUF2273</fullName>
    </submittedName>
</protein>
<evidence type="ECO:0000313" key="3">
    <source>
        <dbReference type="Proteomes" id="UP000323166"/>
    </source>
</evidence>
<reference evidence="2 3" key="1">
    <citation type="submission" date="2019-07" db="EMBL/GenBank/DDBJ databases">
        <title>Genomic Encyclopedia of Type Strains, Phase I: the one thousand microbial genomes (KMG-I) project.</title>
        <authorList>
            <person name="Kyrpides N."/>
        </authorList>
    </citation>
    <scope>NUCLEOTIDE SEQUENCE [LARGE SCALE GENOMIC DNA]</scope>
    <source>
        <strain evidence="2 3">DSM 6562</strain>
    </source>
</reference>
<organism evidence="2 3">
    <name type="scientific">Desulfallas thermosapovorans DSM 6562</name>
    <dbReference type="NCBI Taxonomy" id="1121431"/>
    <lineage>
        <taxon>Bacteria</taxon>
        <taxon>Bacillati</taxon>
        <taxon>Bacillota</taxon>
        <taxon>Clostridia</taxon>
        <taxon>Eubacteriales</taxon>
        <taxon>Desulfallaceae</taxon>
        <taxon>Desulfallas</taxon>
    </lineage>
</organism>
<proteinExistence type="predicted"/>
<dbReference type="EMBL" id="VNHM01000007">
    <property type="protein sequence ID" value="TYO95628.1"/>
    <property type="molecule type" value="Genomic_DNA"/>
</dbReference>
<comment type="caution">
    <text evidence="2">The sequence shown here is derived from an EMBL/GenBank/DDBJ whole genome shotgun (WGS) entry which is preliminary data.</text>
</comment>